<evidence type="ECO:0000313" key="2">
    <source>
        <dbReference type="Proteomes" id="UP001430172"/>
    </source>
</evidence>
<organism evidence="1 2">
    <name type="scientific">Phycicoccus sonneratiae</name>
    <dbReference type="NCBI Taxonomy" id="2807628"/>
    <lineage>
        <taxon>Bacteria</taxon>
        <taxon>Bacillati</taxon>
        <taxon>Actinomycetota</taxon>
        <taxon>Actinomycetes</taxon>
        <taxon>Micrococcales</taxon>
        <taxon>Intrasporangiaceae</taxon>
        <taxon>Phycicoccus</taxon>
    </lineage>
</organism>
<reference evidence="1" key="1">
    <citation type="submission" date="2021-02" db="EMBL/GenBank/DDBJ databases">
        <title>Phycicoccus sp. MQZ13P-5T, whole genome shotgun sequence.</title>
        <authorList>
            <person name="Tuo L."/>
        </authorList>
    </citation>
    <scope>NUCLEOTIDE SEQUENCE</scope>
    <source>
        <strain evidence="1">MQZ13P-5</strain>
    </source>
</reference>
<dbReference type="PANTHER" id="PTHR35399">
    <property type="entry name" value="SLR8030 PROTEIN"/>
    <property type="match status" value="1"/>
</dbReference>
<dbReference type="InterPro" id="IPR006311">
    <property type="entry name" value="TAT_signal"/>
</dbReference>
<dbReference type="PROSITE" id="PS51318">
    <property type="entry name" value="TAT"/>
    <property type="match status" value="1"/>
</dbReference>
<protein>
    <submittedName>
        <fullName evidence="1">PhoX family phosphatase</fullName>
    </submittedName>
</protein>
<accession>A0ABS2CJ24</accession>
<dbReference type="Proteomes" id="UP001430172">
    <property type="component" value="Unassembled WGS sequence"/>
</dbReference>
<dbReference type="InterPro" id="IPR008557">
    <property type="entry name" value="PhoX"/>
</dbReference>
<dbReference type="Pfam" id="PF05787">
    <property type="entry name" value="PhoX"/>
    <property type="match status" value="1"/>
</dbReference>
<dbReference type="EMBL" id="JAFDVD010000007">
    <property type="protein sequence ID" value="MBM6399869.1"/>
    <property type="molecule type" value="Genomic_DNA"/>
</dbReference>
<dbReference type="PANTHER" id="PTHR35399:SF2">
    <property type="entry name" value="DUF839 DOMAIN-CONTAINING PROTEIN"/>
    <property type="match status" value="1"/>
</dbReference>
<keyword evidence="2" id="KW-1185">Reference proteome</keyword>
<comment type="caution">
    <text evidence="1">The sequence shown here is derived from an EMBL/GenBank/DDBJ whole genome shotgun (WGS) entry which is preliminary data.</text>
</comment>
<dbReference type="RefSeq" id="WP_204130365.1">
    <property type="nucleotide sequence ID" value="NZ_JAFDVD010000007.1"/>
</dbReference>
<proteinExistence type="predicted"/>
<evidence type="ECO:0000313" key="1">
    <source>
        <dbReference type="EMBL" id="MBM6399869.1"/>
    </source>
</evidence>
<dbReference type="SUPFAM" id="SSF63829">
    <property type="entry name" value="Calcium-dependent phosphotriesterase"/>
    <property type="match status" value="1"/>
</dbReference>
<gene>
    <name evidence="1" type="ORF">JQN70_05690</name>
</gene>
<sequence length="684" mass="74457">MTIAPENRPLLALAAHARGKRSPVTCRLKCGDQCAHDAPNTSGNEYFRDVASRAFSRRGALGAAGALALAVGTADAAAAHPGHGHGRGLRFTPIDPVPASTDALTVPQGWRWTPVIRWGDPLFRHSEEFDPEHQSERSQLGQFGYNCDYLDVIELDGSHGRRAVAVVNHEYTNEGIMFPPTTDPDTLAEQKRIAMAAHGLSVVELRRSGEGRPWEYVRGSHLNRRVHVQTRFTVSGPAAGHRLLRTKDDPVGRTVLGTQNNCSGGTTPWGTVLSGEENFHQYFVAAATPENARYGIPTTVSATGRNWWTVDPRFDARQPGYENEVNRFGWVVEVDPMDPDSTPVKHTALGRFKHESANVRVARDGRVVAYSGDDERFEYVYKFVSEKRMARGSSRAARAHNKTLLASGDLYVARFTGDSPAAEIDGTGTLPSDERFDGRGEWLPLVKNGRSRVPGMDVAEVLVFTRLAADRVGATKMDRPEDVQPNPVTGRVYAALTNNTNRGVGANAPADEANPRVTNREGHVLELTEDRNDPTSTRFSWNLLLVCGTPDGAGTYFGGYEGPVSPISCPDNVAFDSTGALWISTDGQPGTIGYCDALHRVTLEGRDRGKVEQFLAVPREAETCGPVVHDRDGAGTVFVCVQHPGEEGSWADQHSFFPDYAAPGSLSRGRWGGPRPSVVQVHRA</sequence>
<name>A0ABS2CJ24_9MICO</name>